<evidence type="ECO:0000256" key="7">
    <source>
        <dbReference type="ARBA" id="ARBA00031267"/>
    </source>
</evidence>
<dbReference type="Gene3D" id="3.80.10.10">
    <property type="entry name" value="Ribonuclease Inhibitor"/>
    <property type="match status" value="1"/>
</dbReference>
<reference evidence="11 12" key="1">
    <citation type="submission" date="2013-11" db="EMBL/GenBank/DDBJ databases">
        <title>The Damaraland mole rat (Fukomys damarensis) genome and evolution of African mole rats.</title>
        <authorList>
            <person name="Gladyshev V.N."/>
            <person name="Fang X."/>
        </authorList>
    </citation>
    <scope>NUCLEOTIDE SEQUENCE [LARGE SCALE GENOMIC DNA]</scope>
    <source>
        <tissue evidence="11">Liver</tissue>
    </source>
</reference>
<evidence type="ECO:0000256" key="3">
    <source>
        <dbReference type="ARBA" id="ARBA00014772"/>
    </source>
</evidence>
<dbReference type="FunFam" id="1.25.40.120:FF:000035">
    <property type="entry name" value="Geranylgeranyl transferase type-2 subunit alpha"/>
    <property type="match status" value="1"/>
</dbReference>
<evidence type="ECO:0000256" key="5">
    <source>
        <dbReference type="ARBA" id="ARBA00022679"/>
    </source>
</evidence>
<dbReference type="GO" id="GO:0097354">
    <property type="term" value="P:prenylation"/>
    <property type="evidence" value="ECO:0007669"/>
    <property type="project" value="UniProtKB-UniRule"/>
</dbReference>
<evidence type="ECO:0000256" key="10">
    <source>
        <dbReference type="SAM" id="MobiDB-lite"/>
    </source>
</evidence>
<feature type="compositionally biased region" description="Low complexity" evidence="10">
    <location>
        <begin position="504"/>
        <end position="514"/>
    </location>
</feature>
<protein>
    <recommendedName>
        <fullName evidence="3 9">Geranylgeranyl transferase type-2 subunit alpha</fullName>
        <ecNumber evidence="2 9">2.5.1.60</ecNumber>
    </recommendedName>
    <alternativeName>
        <fullName evidence="7 9">Geranylgeranyl transferase type II subunit alpha</fullName>
    </alternativeName>
</protein>
<evidence type="ECO:0000256" key="8">
    <source>
        <dbReference type="ARBA" id="ARBA00047658"/>
    </source>
</evidence>
<feature type="compositionally biased region" description="Basic and acidic residues" evidence="10">
    <location>
        <begin position="329"/>
        <end position="346"/>
    </location>
</feature>
<sequence>MTCSIRKPRLWDLMTAHIKHGRLKVKTSEEQAEAKRLEREQKLKLYQSATQAVFQKRQAGELDESVLELTSQILGANPDFATLWNCRREVLQQLEAQKSPEELAALVKAELVFLESCLRVNPKSYGTWHHRCWLLGRLPEPNWARELELCARFLEVDERNFHCWDYRRFVAAQAAVPPAEELAFTDSLITRNFSNYSSWHYRSCLLPQLHPQPDSGPQGRLPEDVLLKELELVQNAFFTDPNDQSAWFYHRWLLGRGRQEAWCRDSATDEQLFRCELSVEKSTVLQSELKSCKELQELEPENKCKVHSLKGCSPRSLLRKPSPRQSLESSKDLTRMGAEEDPRDDLNSCPPSGCLLTIILLMRALDPLLYEKETLQYFQTLKASWAYGNSPGESKEARGRPLTYAAARPIPCRPWTPCELPTWTICAASSCWRTDLTVLCHLEQLLLVTHLDLSHNRLRTLPPALAALRCLQVLQASDNSIESLDSVANLPQLQELSLCNNPAASSPSLLSHQSPPVPPQDSALPLSTPLPERRSGQRIPTCRLGWVRLSRGSAWARDTSRARATAVPVGFAKDPGPPTDPTSYAKLGVGRFPLPDGSQKLSSW</sequence>
<dbReference type="AlphaFoldDB" id="A0A091EA34"/>
<evidence type="ECO:0000256" key="9">
    <source>
        <dbReference type="RuleBase" id="RU367120"/>
    </source>
</evidence>
<dbReference type="GO" id="GO:0004663">
    <property type="term" value="F:Rab geranylgeranyltransferase activity"/>
    <property type="evidence" value="ECO:0007669"/>
    <property type="project" value="UniProtKB-UniRule"/>
</dbReference>
<proteinExistence type="inferred from homology"/>
<feature type="region of interest" description="Disordered" evidence="10">
    <location>
        <begin position="567"/>
        <end position="604"/>
    </location>
</feature>
<dbReference type="EC" id="2.5.1.60" evidence="2 9"/>
<dbReference type="Proteomes" id="UP000028990">
    <property type="component" value="Unassembled WGS sequence"/>
</dbReference>
<dbReference type="PANTHER" id="PTHR11129:SF2">
    <property type="entry name" value="GERANYLGERANYL TRANSFERASE TYPE-2 SUBUNIT ALPHA"/>
    <property type="match status" value="1"/>
</dbReference>
<keyword evidence="5 9" id="KW-0808">Transferase</keyword>
<evidence type="ECO:0000313" key="11">
    <source>
        <dbReference type="EMBL" id="KFO32086.1"/>
    </source>
</evidence>
<dbReference type="eggNOG" id="KOG0529">
    <property type="taxonomic scope" value="Eukaryota"/>
</dbReference>
<dbReference type="SUPFAM" id="SSF52075">
    <property type="entry name" value="Outer arm dynein light chain 1"/>
    <property type="match status" value="1"/>
</dbReference>
<evidence type="ECO:0000256" key="4">
    <source>
        <dbReference type="ARBA" id="ARBA00022602"/>
    </source>
</evidence>
<dbReference type="Gene3D" id="1.25.40.120">
    <property type="entry name" value="Protein prenylyltransferase"/>
    <property type="match status" value="1"/>
</dbReference>
<comment type="similarity">
    <text evidence="1 9">Belongs to the protein prenyltransferase subunit alpha family.</text>
</comment>
<dbReference type="EMBL" id="KN122218">
    <property type="protein sequence ID" value="KFO32086.1"/>
    <property type="molecule type" value="Genomic_DNA"/>
</dbReference>
<dbReference type="PROSITE" id="PS51147">
    <property type="entry name" value="PFTA"/>
    <property type="match status" value="5"/>
</dbReference>
<evidence type="ECO:0000313" key="12">
    <source>
        <dbReference type="Proteomes" id="UP000028990"/>
    </source>
</evidence>
<keyword evidence="4 9" id="KW-0637">Prenyltransferase</keyword>
<dbReference type="InterPro" id="IPR032675">
    <property type="entry name" value="LRR_dom_sf"/>
</dbReference>
<evidence type="ECO:0000256" key="2">
    <source>
        <dbReference type="ARBA" id="ARBA00012656"/>
    </source>
</evidence>
<dbReference type="PANTHER" id="PTHR11129">
    <property type="entry name" value="PROTEIN FARNESYLTRANSFERASE ALPHA SUBUNIT/RAB GERANYLGERANYL TRANSFERASE ALPHA SUBUNIT"/>
    <property type="match status" value="1"/>
</dbReference>
<feature type="region of interest" description="Disordered" evidence="10">
    <location>
        <begin position="315"/>
        <end position="346"/>
    </location>
</feature>
<keyword evidence="6" id="KW-0677">Repeat</keyword>
<comment type="function">
    <text evidence="9">Catalyzes the transfer of a geranyl-geranyl moiety from geranyl-geranyl pyrophosphate to cysteines occuring in specific C-terminal amino acid sequences.</text>
</comment>
<evidence type="ECO:0000256" key="1">
    <source>
        <dbReference type="ARBA" id="ARBA00006734"/>
    </source>
</evidence>
<dbReference type="InterPro" id="IPR002088">
    <property type="entry name" value="Prenyl_trans_a"/>
</dbReference>
<dbReference type="SUPFAM" id="SSF48439">
    <property type="entry name" value="Protein prenylyltransferase"/>
    <property type="match status" value="1"/>
</dbReference>
<evidence type="ECO:0000256" key="6">
    <source>
        <dbReference type="ARBA" id="ARBA00022737"/>
    </source>
</evidence>
<name>A0A091EA34_FUKDA</name>
<accession>A0A091EA34</accession>
<dbReference type="PROSITE" id="PS51450">
    <property type="entry name" value="LRR"/>
    <property type="match status" value="1"/>
</dbReference>
<organism evidence="11 12">
    <name type="scientific">Fukomys damarensis</name>
    <name type="common">Damaraland mole rat</name>
    <name type="synonym">Cryptomys damarensis</name>
    <dbReference type="NCBI Taxonomy" id="885580"/>
    <lineage>
        <taxon>Eukaryota</taxon>
        <taxon>Metazoa</taxon>
        <taxon>Chordata</taxon>
        <taxon>Craniata</taxon>
        <taxon>Vertebrata</taxon>
        <taxon>Euteleostomi</taxon>
        <taxon>Mammalia</taxon>
        <taxon>Eutheria</taxon>
        <taxon>Euarchontoglires</taxon>
        <taxon>Glires</taxon>
        <taxon>Rodentia</taxon>
        <taxon>Hystricomorpha</taxon>
        <taxon>Bathyergidae</taxon>
        <taxon>Fukomys</taxon>
    </lineage>
</organism>
<dbReference type="InterPro" id="IPR001611">
    <property type="entry name" value="Leu-rich_rpt"/>
</dbReference>
<comment type="catalytic activity">
    <reaction evidence="8 9">
        <text>geranylgeranyl diphosphate + L-cysteinyl-[protein] = S-geranylgeranyl-L-cysteinyl-[protein] + diphosphate</text>
        <dbReference type="Rhea" id="RHEA:21240"/>
        <dbReference type="Rhea" id="RHEA-COMP:10131"/>
        <dbReference type="Rhea" id="RHEA-COMP:11537"/>
        <dbReference type="ChEBI" id="CHEBI:29950"/>
        <dbReference type="ChEBI" id="CHEBI:33019"/>
        <dbReference type="ChEBI" id="CHEBI:57533"/>
        <dbReference type="ChEBI" id="CHEBI:86021"/>
        <dbReference type="EC" id="2.5.1.60"/>
    </reaction>
</comment>
<keyword evidence="12" id="KW-1185">Reference proteome</keyword>
<feature type="region of interest" description="Disordered" evidence="10">
    <location>
        <begin position="504"/>
        <end position="536"/>
    </location>
</feature>
<dbReference type="Pfam" id="PF01239">
    <property type="entry name" value="PPTA"/>
    <property type="match status" value="4"/>
</dbReference>
<gene>
    <name evidence="11" type="ORF">H920_06493</name>
</gene>
<dbReference type="GO" id="GO:0005968">
    <property type="term" value="C:Rab-protein geranylgeranyltransferase complex"/>
    <property type="evidence" value="ECO:0007669"/>
    <property type="project" value="TreeGrafter"/>
</dbReference>